<dbReference type="RefSeq" id="WP_278021017.1">
    <property type="nucleotide sequence ID" value="NZ_BAABDT010000006.1"/>
</dbReference>
<comment type="similarity">
    <text evidence="1 3">Belongs to the RelE toxin family.</text>
</comment>
<proteinExistence type="inferred from homology"/>
<dbReference type="PANTHER" id="PTHR33755:SF9">
    <property type="entry name" value="TOXIN PARE1"/>
    <property type="match status" value="1"/>
</dbReference>
<dbReference type="PIRSF" id="PIRSF029218">
    <property type="entry name" value="ParE"/>
    <property type="match status" value="1"/>
</dbReference>
<evidence type="ECO:0000313" key="4">
    <source>
        <dbReference type="EMBL" id="GAA3746988.1"/>
    </source>
</evidence>
<dbReference type="InterPro" id="IPR035093">
    <property type="entry name" value="RelE/ParE_toxin_dom_sf"/>
</dbReference>
<protein>
    <recommendedName>
        <fullName evidence="3">Toxin</fullName>
    </recommendedName>
</protein>
<dbReference type="Pfam" id="PF05016">
    <property type="entry name" value="ParE_toxin"/>
    <property type="match status" value="1"/>
</dbReference>
<dbReference type="EMBL" id="BAABDT010000006">
    <property type="protein sequence ID" value="GAA3746988.1"/>
    <property type="molecule type" value="Genomic_DNA"/>
</dbReference>
<dbReference type="Proteomes" id="UP001501367">
    <property type="component" value="Unassembled WGS sequence"/>
</dbReference>
<dbReference type="InterPro" id="IPR007712">
    <property type="entry name" value="RelE/ParE_toxin"/>
</dbReference>
<reference evidence="5" key="1">
    <citation type="journal article" date="2019" name="Int. J. Syst. Evol. Microbiol.">
        <title>The Global Catalogue of Microorganisms (GCM) 10K type strain sequencing project: providing services to taxonomists for standard genome sequencing and annotation.</title>
        <authorList>
            <consortium name="The Broad Institute Genomics Platform"/>
            <consortium name="The Broad Institute Genome Sequencing Center for Infectious Disease"/>
            <person name="Wu L."/>
            <person name="Ma J."/>
        </authorList>
    </citation>
    <scope>NUCLEOTIDE SEQUENCE [LARGE SCALE GENOMIC DNA]</scope>
    <source>
        <strain evidence="5">JCM 17336</strain>
    </source>
</reference>
<comment type="caution">
    <text evidence="4">The sequence shown here is derived from an EMBL/GenBank/DDBJ whole genome shotgun (WGS) entry which is preliminary data.</text>
</comment>
<keyword evidence="5" id="KW-1185">Reference proteome</keyword>
<evidence type="ECO:0000256" key="3">
    <source>
        <dbReference type="PIRNR" id="PIRNR029218"/>
    </source>
</evidence>
<dbReference type="PANTHER" id="PTHR33755">
    <property type="entry name" value="TOXIN PARE1-RELATED"/>
    <property type="match status" value="1"/>
</dbReference>
<accession>A0ABP7FYH6</accession>
<gene>
    <name evidence="4" type="ORF">GCM10022422_34330</name>
</gene>
<organism evidence="4 5">
    <name type="scientific">Flavobacterium ginsengisoli</name>
    <dbReference type="NCBI Taxonomy" id="871694"/>
    <lineage>
        <taxon>Bacteria</taxon>
        <taxon>Pseudomonadati</taxon>
        <taxon>Bacteroidota</taxon>
        <taxon>Flavobacteriia</taxon>
        <taxon>Flavobacteriales</taxon>
        <taxon>Flavobacteriaceae</taxon>
        <taxon>Flavobacterium</taxon>
    </lineage>
</organism>
<sequence length="97" mass="11598">MAKYYLTNKAVEDLADIWNYTFDEWSEKQADKYYWLLLDSCQEVAENPNLGKKYDNVTEKLLGYKSNEHILFYHIISKGEIEIIRILHGRMDLKSKF</sequence>
<evidence type="ECO:0000313" key="5">
    <source>
        <dbReference type="Proteomes" id="UP001501367"/>
    </source>
</evidence>
<dbReference type="InterPro" id="IPR051803">
    <property type="entry name" value="TA_system_RelE-like_toxin"/>
</dbReference>
<evidence type="ECO:0000256" key="2">
    <source>
        <dbReference type="ARBA" id="ARBA00022649"/>
    </source>
</evidence>
<dbReference type="Gene3D" id="3.30.2310.20">
    <property type="entry name" value="RelE-like"/>
    <property type="match status" value="1"/>
</dbReference>
<dbReference type="InterPro" id="IPR028344">
    <property type="entry name" value="ParE1/4"/>
</dbReference>
<name>A0ABP7FYH6_9FLAO</name>
<evidence type="ECO:0000256" key="1">
    <source>
        <dbReference type="ARBA" id="ARBA00006226"/>
    </source>
</evidence>
<keyword evidence="2" id="KW-1277">Toxin-antitoxin system</keyword>